<dbReference type="RefSeq" id="XP_025833931.1">
    <property type="nucleotide sequence ID" value="XM_025978146.1"/>
</dbReference>
<dbReference type="GO" id="GO:0030159">
    <property type="term" value="F:signaling receptor complex adaptor activity"/>
    <property type="evidence" value="ECO:0007669"/>
    <property type="project" value="TreeGrafter"/>
</dbReference>
<gene>
    <name evidence="5" type="primary">LOC108743614</name>
</gene>
<dbReference type="GO" id="GO:0008432">
    <property type="term" value="F:JUN kinase binding"/>
    <property type="evidence" value="ECO:0007669"/>
    <property type="project" value="TreeGrafter"/>
</dbReference>
<dbReference type="GO" id="GO:0005078">
    <property type="term" value="F:MAP-kinase scaffold activity"/>
    <property type="evidence" value="ECO:0007669"/>
    <property type="project" value="InterPro"/>
</dbReference>
<dbReference type="Proteomes" id="UP000192223">
    <property type="component" value="Unplaced"/>
</dbReference>
<dbReference type="PANTHER" id="PTHR13886">
    <property type="entry name" value="JNK/SAPK-ASSOCIATED PROTEIN"/>
    <property type="match status" value="1"/>
</dbReference>
<name>A0A7F5RD87_AGRPL</name>
<evidence type="ECO:0000256" key="2">
    <source>
        <dbReference type="SAM" id="MobiDB-lite"/>
    </source>
</evidence>
<feature type="region of interest" description="Disordered" evidence="2">
    <location>
        <begin position="226"/>
        <end position="258"/>
    </location>
</feature>
<dbReference type="GO" id="GO:0005737">
    <property type="term" value="C:cytoplasm"/>
    <property type="evidence" value="ECO:0007669"/>
    <property type="project" value="TreeGrafter"/>
</dbReference>
<keyword evidence="1" id="KW-0175">Coiled coil</keyword>
<dbReference type="InParanoid" id="A0A7F5RD87"/>
<reference evidence="5" key="1">
    <citation type="submission" date="2025-08" db="UniProtKB">
        <authorList>
            <consortium name="RefSeq"/>
        </authorList>
    </citation>
    <scope>IDENTIFICATION</scope>
    <source>
        <tissue evidence="5">Entire body</tissue>
    </source>
</reference>
<dbReference type="PROSITE" id="PS51776">
    <property type="entry name" value="RH1"/>
    <property type="match status" value="1"/>
</dbReference>
<evidence type="ECO:0000313" key="4">
    <source>
        <dbReference type="Proteomes" id="UP000192223"/>
    </source>
</evidence>
<accession>A0A7F5RD87</accession>
<feature type="coiled-coil region" evidence="1">
    <location>
        <begin position="66"/>
        <end position="167"/>
    </location>
</feature>
<dbReference type="InterPro" id="IPR039911">
    <property type="entry name" value="JIP3/JIP4"/>
</dbReference>
<protein>
    <submittedName>
        <fullName evidence="5">JNK-interacting protein 3 isoform X1</fullName>
    </submittedName>
</protein>
<dbReference type="InterPro" id="IPR034743">
    <property type="entry name" value="RH1"/>
</dbReference>
<feature type="compositionally biased region" description="Low complexity" evidence="2">
    <location>
        <begin position="288"/>
        <end position="299"/>
    </location>
</feature>
<dbReference type="Pfam" id="PF09744">
    <property type="entry name" value="RH1"/>
    <property type="match status" value="1"/>
</dbReference>
<organism evidence="4 5">
    <name type="scientific">Agrilus planipennis</name>
    <name type="common">Emerald ash borer</name>
    <name type="synonym">Agrilus marcopoli</name>
    <dbReference type="NCBI Taxonomy" id="224129"/>
    <lineage>
        <taxon>Eukaryota</taxon>
        <taxon>Metazoa</taxon>
        <taxon>Ecdysozoa</taxon>
        <taxon>Arthropoda</taxon>
        <taxon>Hexapoda</taxon>
        <taxon>Insecta</taxon>
        <taxon>Pterygota</taxon>
        <taxon>Neoptera</taxon>
        <taxon>Endopterygota</taxon>
        <taxon>Coleoptera</taxon>
        <taxon>Polyphaga</taxon>
        <taxon>Elateriformia</taxon>
        <taxon>Buprestoidea</taxon>
        <taxon>Buprestidae</taxon>
        <taxon>Agrilinae</taxon>
        <taxon>Agrilus</taxon>
    </lineage>
</organism>
<evidence type="ECO:0000256" key="1">
    <source>
        <dbReference type="SAM" id="Coils"/>
    </source>
</evidence>
<dbReference type="KEGG" id="apln:108743614"/>
<dbReference type="FunFam" id="1.20.58.1770:FF:000001">
    <property type="entry name" value="C-Jun-amino-terminal kinase-interacting protein 3 isoform X1"/>
    <property type="match status" value="1"/>
</dbReference>
<feature type="region of interest" description="Disordered" evidence="2">
    <location>
        <begin position="279"/>
        <end position="309"/>
    </location>
</feature>
<feature type="compositionally biased region" description="Low complexity" evidence="2">
    <location>
        <begin position="230"/>
        <end position="245"/>
    </location>
</feature>
<evidence type="ECO:0000313" key="5">
    <source>
        <dbReference type="RefSeq" id="XP_025833931.1"/>
    </source>
</evidence>
<dbReference type="GO" id="GO:0019894">
    <property type="term" value="F:kinesin binding"/>
    <property type="evidence" value="ECO:0007669"/>
    <property type="project" value="TreeGrafter"/>
</dbReference>
<dbReference type="OrthoDB" id="10256043at2759"/>
<feature type="domain" description="RH1" evidence="3">
    <location>
        <begin position="12"/>
        <end position="100"/>
    </location>
</feature>
<dbReference type="PANTHER" id="PTHR13886:SF4">
    <property type="entry name" value="JNK-INTERACTING PROTEIN 3"/>
    <property type="match status" value="1"/>
</dbReference>
<dbReference type="GO" id="GO:0016192">
    <property type="term" value="P:vesicle-mediated transport"/>
    <property type="evidence" value="ECO:0007669"/>
    <property type="project" value="TreeGrafter"/>
</dbReference>
<proteinExistence type="predicted"/>
<sequence length="399" mass="45048">MELEDSGGIGQETIYGTHEDSRVVMSEKVQSLAGSIYEEFKRMIARYDEDVVKTLMPLLVNVLECLDSAYQANQEQDVELELLREDNEQLVTQYEREKGARKTAEQKLLEFEDSAEGERKELSGRLESLESIVRMLELKHKNSMEHAGRLEEREQELKKEYAKLHDRYTELFKTHMDYMERTKLMLSSQQLVNERAEVGRINSNQLNMGRSSGPVSFGFASLEGAEDGVDSVPTSPVSSSHSSPSLHNELANVNRDGIRTVERGQETDSLNLENKSVITSPISPSEHNVNNNSGNNLSGRVHTHKEQRSGNTLYQELSFQDADALGDMDDGADITGGWVHPGEYASSVNDNFFGKNCSIVFGCASYLIITHIICFRFVYKHPLLLLKFCLTLFVDLFVF</sequence>
<dbReference type="AlphaFoldDB" id="A0A7F5RD87"/>
<evidence type="ECO:0000259" key="3">
    <source>
        <dbReference type="PROSITE" id="PS51776"/>
    </source>
</evidence>
<dbReference type="GeneID" id="108743614"/>
<keyword evidence="4" id="KW-1185">Reference proteome</keyword>